<dbReference type="EMBL" id="ML014386">
    <property type="protein sequence ID" value="RKO98643.1"/>
    <property type="molecule type" value="Genomic_DNA"/>
</dbReference>
<reference evidence="3" key="1">
    <citation type="journal article" date="2018" name="Nat. Microbiol.">
        <title>Leveraging single-cell genomics to expand the fungal tree of life.</title>
        <authorList>
            <person name="Ahrendt S.R."/>
            <person name="Quandt C.A."/>
            <person name="Ciobanu D."/>
            <person name="Clum A."/>
            <person name="Salamov A."/>
            <person name="Andreopoulos B."/>
            <person name="Cheng J.F."/>
            <person name="Woyke T."/>
            <person name="Pelin A."/>
            <person name="Henrissat B."/>
            <person name="Reynolds N.K."/>
            <person name="Benny G.L."/>
            <person name="Smith M.E."/>
            <person name="James T.Y."/>
            <person name="Grigoriev I.V."/>
        </authorList>
    </citation>
    <scope>NUCLEOTIDE SEQUENCE [LARGE SCALE GENOMIC DNA]</scope>
    <source>
        <strain evidence="3">ATCC 52028</strain>
    </source>
</reference>
<gene>
    <name evidence="2" type="ORF">CXG81DRAFT_21157</name>
</gene>
<keyword evidence="1" id="KW-0812">Transmembrane</keyword>
<protein>
    <submittedName>
        <fullName evidence="2">Uncharacterized protein</fullName>
    </submittedName>
</protein>
<dbReference type="GO" id="GO:0016020">
    <property type="term" value="C:membrane"/>
    <property type="evidence" value="ECO:0007669"/>
    <property type="project" value="TreeGrafter"/>
</dbReference>
<keyword evidence="1" id="KW-1133">Transmembrane helix</keyword>
<organism evidence="2 3">
    <name type="scientific">Caulochytrium protostelioides</name>
    <dbReference type="NCBI Taxonomy" id="1555241"/>
    <lineage>
        <taxon>Eukaryota</taxon>
        <taxon>Fungi</taxon>
        <taxon>Fungi incertae sedis</taxon>
        <taxon>Chytridiomycota</taxon>
        <taxon>Chytridiomycota incertae sedis</taxon>
        <taxon>Chytridiomycetes</taxon>
        <taxon>Caulochytriales</taxon>
        <taxon>Caulochytriaceae</taxon>
        <taxon>Caulochytrium</taxon>
    </lineage>
</organism>
<proteinExistence type="predicted"/>
<feature type="transmembrane region" description="Helical" evidence="1">
    <location>
        <begin position="268"/>
        <end position="288"/>
    </location>
</feature>
<dbReference type="Pfam" id="PF06966">
    <property type="entry name" value="DUF1295"/>
    <property type="match status" value="1"/>
</dbReference>
<sequence>MASAAARTAAHPKAMVHTFMADVSHLGPMSQVANGLLIAAFALAPYYLVAHTNAFCRGHRDALGYDAPGAPSHPVQPFHHAPVTERLGHQWCKISDGSALHAINVFFWPLWDLGPWIVFQLIGSSWPVDAFWTIAPVLVNQYDMGRARAFATAKGAADAGKVGMGMGMGMGMSAAAHTPTPWRSTLVTGLVWLWAARLSHSYLRREGYRLGAREDWRYARMRAGMPKWLWTIASFPLVHLAQHVLIFGLTCPLWFLHAAPPPASAAGLLMELACAAGALASLGAAYAADTSLFRFASAATSASRARARGVLETGLWAYSRRANYVAETAWWTFLALWVWVLPDTPSGHAIAPPRPVMHLLTAPLATIADWYRVVLGTALPAAGSWERLVTAFWGVAFNTVGLWIVTLMVEARMADKRVGAVLEKQAAGDVEGARVAQQHLAAWETYRRRTPAWLPPFGKGSLIGEKLFRHVTAERPASKKAQ</sequence>
<feature type="transmembrane region" description="Helical" evidence="1">
    <location>
        <begin position="388"/>
        <end position="409"/>
    </location>
</feature>
<name>A0A4P9X1A1_9FUNG</name>
<feature type="transmembrane region" description="Helical" evidence="1">
    <location>
        <begin position="32"/>
        <end position="50"/>
    </location>
</feature>
<dbReference type="OrthoDB" id="201504at2759"/>
<keyword evidence="3" id="KW-1185">Reference proteome</keyword>
<dbReference type="Proteomes" id="UP000274922">
    <property type="component" value="Unassembled WGS sequence"/>
</dbReference>
<accession>A0A4P9X1A1</accession>
<feature type="transmembrane region" description="Helical" evidence="1">
    <location>
        <begin position="228"/>
        <end position="256"/>
    </location>
</feature>
<dbReference type="AlphaFoldDB" id="A0A4P9X1A1"/>
<dbReference type="PANTHER" id="PTHR32251:SF23">
    <property type="entry name" value="3-OXO-5-ALPHA-STEROID 4-DEHYDROGENASE (DUF1295)"/>
    <property type="match status" value="1"/>
</dbReference>
<evidence type="ECO:0000313" key="2">
    <source>
        <dbReference type="EMBL" id="RKO98643.1"/>
    </source>
</evidence>
<evidence type="ECO:0000313" key="3">
    <source>
        <dbReference type="Proteomes" id="UP000274922"/>
    </source>
</evidence>
<dbReference type="PANTHER" id="PTHR32251">
    <property type="entry name" value="3-OXO-5-ALPHA-STEROID 4-DEHYDROGENASE"/>
    <property type="match status" value="1"/>
</dbReference>
<evidence type="ECO:0000256" key="1">
    <source>
        <dbReference type="SAM" id="Phobius"/>
    </source>
</evidence>
<dbReference type="InterPro" id="IPR010721">
    <property type="entry name" value="UstE-like"/>
</dbReference>
<keyword evidence="1" id="KW-0472">Membrane</keyword>
<feature type="transmembrane region" description="Helical" evidence="1">
    <location>
        <begin position="324"/>
        <end position="342"/>
    </location>
</feature>
<dbReference type="Gene3D" id="1.20.120.1630">
    <property type="match status" value="1"/>
</dbReference>